<sequence length="187" mass="20625">MSQCHFNGCTKEATEGSRKCAYHKRKGCCEIASCHNQVYRAGLCVRHGARNIPCSMDGCNKKVRVNGLCSQHAARLPGTKCSHGGCNALARGNSMCKRHCPDRPTSPIGSYQERAMASFLRQGIRLHVVDKYILSIQVDISPLPVADNSVAQPPMLEGFEDMIAEIDWLDKSMEIIDLTSPLETFNL</sequence>
<name>A0A6G0X1Q1_9STRA</name>
<evidence type="ECO:0000313" key="1">
    <source>
        <dbReference type="EMBL" id="KAF0733706.1"/>
    </source>
</evidence>
<dbReference type="VEuPathDB" id="FungiDB:AeMF1_016140"/>
<accession>A0A6G0X1Q1</accession>
<proteinExistence type="predicted"/>
<organism evidence="1 2">
    <name type="scientific">Aphanomyces euteiches</name>
    <dbReference type="NCBI Taxonomy" id="100861"/>
    <lineage>
        <taxon>Eukaryota</taxon>
        <taxon>Sar</taxon>
        <taxon>Stramenopiles</taxon>
        <taxon>Oomycota</taxon>
        <taxon>Saprolegniomycetes</taxon>
        <taxon>Saprolegniales</taxon>
        <taxon>Verrucalvaceae</taxon>
        <taxon>Aphanomyces</taxon>
    </lineage>
</organism>
<gene>
    <name evidence="1" type="ORF">Ae201684_009278</name>
</gene>
<dbReference type="PANTHER" id="PTHR31827:SF1">
    <property type="entry name" value="EMB|CAB89363.1"/>
    <property type="match status" value="1"/>
</dbReference>
<evidence type="ECO:0000313" key="2">
    <source>
        <dbReference type="Proteomes" id="UP000481153"/>
    </source>
</evidence>
<dbReference type="Proteomes" id="UP000481153">
    <property type="component" value="Unassembled WGS sequence"/>
</dbReference>
<dbReference type="AlphaFoldDB" id="A0A6G0X1Q1"/>
<comment type="caution">
    <text evidence="1">The sequence shown here is derived from an EMBL/GenBank/DDBJ whole genome shotgun (WGS) entry which is preliminary data.</text>
</comment>
<dbReference type="EMBL" id="VJMJ01000119">
    <property type="protein sequence ID" value="KAF0733706.1"/>
    <property type="molecule type" value="Genomic_DNA"/>
</dbReference>
<reference evidence="1 2" key="1">
    <citation type="submission" date="2019-07" db="EMBL/GenBank/DDBJ databases">
        <title>Genomics analysis of Aphanomyces spp. identifies a new class of oomycete effector associated with host adaptation.</title>
        <authorList>
            <person name="Gaulin E."/>
        </authorList>
    </citation>
    <scope>NUCLEOTIDE SEQUENCE [LARGE SCALE GENOMIC DNA]</scope>
    <source>
        <strain evidence="1 2">ATCC 201684</strain>
    </source>
</reference>
<dbReference type="PANTHER" id="PTHR31827">
    <property type="entry name" value="EMB|CAB89363.1"/>
    <property type="match status" value="1"/>
</dbReference>
<keyword evidence="2" id="KW-1185">Reference proteome</keyword>
<protein>
    <submittedName>
        <fullName evidence="1">Uncharacterized protein</fullName>
    </submittedName>
</protein>